<dbReference type="FunFam" id="3.30.70.270:FF:000001">
    <property type="entry name" value="Diguanylate cyclase domain protein"/>
    <property type="match status" value="1"/>
</dbReference>
<gene>
    <name evidence="6" type="ORF">GCHA_0950</name>
</gene>
<dbReference type="Gene3D" id="3.30.70.270">
    <property type="match status" value="1"/>
</dbReference>
<keyword evidence="4" id="KW-1133">Transmembrane helix</keyword>
<feature type="transmembrane region" description="Helical" evidence="4">
    <location>
        <begin position="6"/>
        <end position="25"/>
    </location>
</feature>
<evidence type="ECO:0000256" key="3">
    <source>
        <dbReference type="ARBA" id="ARBA00034247"/>
    </source>
</evidence>
<comment type="catalytic activity">
    <reaction evidence="3">
        <text>2 GTP = 3',3'-c-di-GMP + 2 diphosphate</text>
        <dbReference type="Rhea" id="RHEA:24898"/>
        <dbReference type="ChEBI" id="CHEBI:33019"/>
        <dbReference type="ChEBI" id="CHEBI:37565"/>
        <dbReference type="ChEBI" id="CHEBI:58805"/>
        <dbReference type="EC" id="2.7.7.65"/>
    </reaction>
</comment>
<dbReference type="CDD" id="cd01949">
    <property type="entry name" value="GGDEF"/>
    <property type="match status" value="1"/>
</dbReference>
<dbReference type="Pfam" id="PF00990">
    <property type="entry name" value="GGDEF"/>
    <property type="match status" value="1"/>
</dbReference>
<accession>A0AAV3UUU2</accession>
<evidence type="ECO:0000256" key="2">
    <source>
        <dbReference type="ARBA" id="ARBA00012528"/>
    </source>
</evidence>
<evidence type="ECO:0000259" key="5">
    <source>
        <dbReference type="PROSITE" id="PS50887"/>
    </source>
</evidence>
<dbReference type="PANTHER" id="PTHR45138">
    <property type="entry name" value="REGULATORY COMPONENTS OF SENSORY TRANSDUCTION SYSTEM"/>
    <property type="match status" value="1"/>
</dbReference>
<dbReference type="InterPro" id="IPR029787">
    <property type="entry name" value="Nucleotide_cyclase"/>
</dbReference>
<dbReference type="SUPFAM" id="SSF55073">
    <property type="entry name" value="Nucleotide cyclase"/>
    <property type="match status" value="1"/>
</dbReference>
<dbReference type="SMART" id="SM00267">
    <property type="entry name" value="GGDEF"/>
    <property type="match status" value="1"/>
</dbReference>
<evidence type="ECO:0000313" key="6">
    <source>
        <dbReference type="EMBL" id="GAC08912.1"/>
    </source>
</evidence>
<protein>
    <recommendedName>
        <fullName evidence="2">diguanylate cyclase</fullName>
        <ecNumber evidence="2">2.7.7.65</ecNumber>
    </recommendedName>
</protein>
<feature type="transmembrane region" description="Helical" evidence="4">
    <location>
        <begin position="192"/>
        <end position="211"/>
    </location>
</feature>
<comment type="caution">
    <text evidence="6">The sequence shown here is derived from an EMBL/GenBank/DDBJ whole genome shotgun (WGS) entry which is preliminary data.</text>
</comment>
<feature type="transmembrane region" description="Helical" evidence="4">
    <location>
        <begin position="119"/>
        <end position="139"/>
    </location>
</feature>
<dbReference type="RefSeq" id="WP_007985530.1">
    <property type="nucleotide sequence ID" value="NZ_BAEM01000014.1"/>
</dbReference>
<evidence type="ECO:0000256" key="4">
    <source>
        <dbReference type="SAM" id="Phobius"/>
    </source>
</evidence>
<dbReference type="InterPro" id="IPR043128">
    <property type="entry name" value="Rev_trsase/Diguanyl_cyclase"/>
</dbReference>
<dbReference type="GO" id="GO:0052621">
    <property type="term" value="F:diguanylate cyclase activity"/>
    <property type="evidence" value="ECO:0007669"/>
    <property type="project" value="UniProtKB-EC"/>
</dbReference>
<keyword evidence="4" id="KW-0472">Membrane</keyword>
<dbReference type="AlphaFoldDB" id="A0AAV3UUU2"/>
<feature type="transmembrane region" description="Helical" evidence="4">
    <location>
        <begin position="95"/>
        <end position="113"/>
    </location>
</feature>
<dbReference type="PANTHER" id="PTHR45138:SF9">
    <property type="entry name" value="DIGUANYLATE CYCLASE DGCM-RELATED"/>
    <property type="match status" value="1"/>
</dbReference>
<dbReference type="PROSITE" id="PS50887">
    <property type="entry name" value="GGDEF"/>
    <property type="match status" value="1"/>
</dbReference>
<dbReference type="InterPro" id="IPR050469">
    <property type="entry name" value="Diguanylate_Cyclase"/>
</dbReference>
<dbReference type="EMBL" id="BAEM01000014">
    <property type="protein sequence ID" value="GAC08912.1"/>
    <property type="molecule type" value="Genomic_DNA"/>
</dbReference>
<feature type="transmembrane region" description="Helical" evidence="4">
    <location>
        <begin position="151"/>
        <end position="172"/>
    </location>
</feature>
<feature type="transmembrane region" description="Helical" evidence="4">
    <location>
        <begin position="37"/>
        <end position="57"/>
    </location>
</feature>
<dbReference type="NCBIfam" id="TIGR00254">
    <property type="entry name" value="GGDEF"/>
    <property type="match status" value="1"/>
</dbReference>
<sequence>MDALTLFICTILASAIMTLTMVILRTTDKTEKYLVDWAMAGIFFMSSNVLAIFSLNFDLPTTIHPAMGNAFYLAGHSAIYSGVHRCLHGRSTWPLTLAIFLIPIPLHHIPMIAESVEMRIFIFYPMIFALNVSALVALWRRKKDKIGKAYWPLMAILFLFITQLIIRAVLMLAENVRLEFIGNQFMQTSGNLAIIGFIFLLTISFAIIVFWKKEVLLREASMTDYLTNLLNREALSKAALKEFYIAERKKRYFGFIMFDIDHFKHVNDNHGHATGDRVLIEISKATQDLMRSFDYCFRVGGEEFVILVSDTNVNELNKIAERVRKAIEKTNFNASSGPLEITVSVGFAISSEDDETWEATLERADKALYHSKKTGRNKVSGEPQKAVLYSSALEHSHLA</sequence>
<reference evidence="6 7" key="1">
    <citation type="journal article" date="2017" name="Antonie Van Leeuwenhoek">
        <title>Rhizobium rhizosphaerae sp. nov., a novel species isolated from rice rhizosphere.</title>
        <authorList>
            <person name="Zhao J.J."/>
            <person name="Zhang J."/>
            <person name="Zhang R.J."/>
            <person name="Zhang C.W."/>
            <person name="Yin H.Q."/>
            <person name="Zhang X.X."/>
        </authorList>
    </citation>
    <scope>NUCLEOTIDE SEQUENCE [LARGE SCALE GENOMIC DNA]</scope>
    <source>
        <strain evidence="6 7">S18K6</strain>
    </source>
</reference>
<evidence type="ECO:0000313" key="7">
    <source>
        <dbReference type="Proteomes" id="UP000006320"/>
    </source>
</evidence>
<proteinExistence type="predicted"/>
<organism evidence="6 7">
    <name type="scientific">Paraglaciecola chathamensis S18K6</name>
    <dbReference type="NCBI Taxonomy" id="1127672"/>
    <lineage>
        <taxon>Bacteria</taxon>
        <taxon>Pseudomonadati</taxon>
        <taxon>Pseudomonadota</taxon>
        <taxon>Gammaproteobacteria</taxon>
        <taxon>Alteromonadales</taxon>
        <taxon>Alteromonadaceae</taxon>
        <taxon>Paraglaciecola</taxon>
    </lineage>
</organism>
<comment type="cofactor">
    <cofactor evidence="1">
        <name>Mg(2+)</name>
        <dbReference type="ChEBI" id="CHEBI:18420"/>
    </cofactor>
</comment>
<dbReference type="Proteomes" id="UP000006320">
    <property type="component" value="Unassembled WGS sequence"/>
</dbReference>
<feature type="domain" description="GGDEF" evidence="5">
    <location>
        <begin position="251"/>
        <end position="384"/>
    </location>
</feature>
<dbReference type="EC" id="2.7.7.65" evidence="2"/>
<dbReference type="InterPro" id="IPR000160">
    <property type="entry name" value="GGDEF_dom"/>
</dbReference>
<keyword evidence="4" id="KW-0812">Transmembrane</keyword>
<name>A0AAV3UUU2_9ALTE</name>
<evidence type="ECO:0000256" key="1">
    <source>
        <dbReference type="ARBA" id="ARBA00001946"/>
    </source>
</evidence>